<dbReference type="HOGENOM" id="CLU_2789712_0_0_6"/>
<keyword evidence="2" id="KW-1185">Reference proteome</keyword>
<gene>
    <name evidence="1" type="ordered locus">Nwat_1204</name>
</gene>
<organism evidence="1 2">
    <name type="scientific">Nitrosococcus watsoni (strain C-113)</name>
    <dbReference type="NCBI Taxonomy" id="105559"/>
    <lineage>
        <taxon>Bacteria</taxon>
        <taxon>Pseudomonadati</taxon>
        <taxon>Pseudomonadota</taxon>
        <taxon>Gammaproteobacteria</taxon>
        <taxon>Chromatiales</taxon>
        <taxon>Chromatiaceae</taxon>
        <taxon>Nitrosococcus</taxon>
    </lineage>
</organism>
<sequence>MARVSLHGGYNLKKKDIFSSGAFQRYYTMFFLNHDKRLQRRRSIKVRGIGCNLGMPRGPSLIEAMIG</sequence>
<dbReference type="Proteomes" id="UP000000393">
    <property type="component" value="Chromosome"/>
</dbReference>
<proteinExistence type="predicted"/>
<dbReference type="AlphaFoldDB" id="D8K5F9"/>
<evidence type="ECO:0000313" key="2">
    <source>
        <dbReference type="Proteomes" id="UP000000393"/>
    </source>
</evidence>
<dbReference type="KEGG" id="nwa:Nwat_1204"/>
<evidence type="ECO:0000313" key="1">
    <source>
        <dbReference type="EMBL" id="ADJ28136.1"/>
    </source>
</evidence>
<accession>D8K5F9</accession>
<protein>
    <submittedName>
        <fullName evidence="1">Uncharacterized protein</fullName>
    </submittedName>
</protein>
<reference evidence="1 2" key="1">
    <citation type="submission" date="2010-06" db="EMBL/GenBank/DDBJ databases">
        <title>Complete sequence of chromosome of Nitrosococcus watsoni C-113.</title>
        <authorList>
            <consortium name="US DOE Joint Genome Institute"/>
            <person name="Lucas S."/>
            <person name="Copeland A."/>
            <person name="Lapidus A."/>
            <person name="Cheng J.-F."/>
            <person name="Bruce D."/>
            <person name="Goodwin L."/>
            <person name="Pitluck S."/>
            <person name="Malfatti S.A."/>
            <person name="Chain P.S.G."/>
            <person name="Land M."/>
            <person name="Hauser L."/>
            <person name="Kyrpides N."/>
            <person name="Ivanova N."/>
            <person name="Cambell M.A."/>
            <person name="Heidelberg J.F."/>
            <person name="Klotz M.G."/>
            <person name="Woyke T."/>
        </authorList>
    </citation>
    <scope>NUCLEOTIDE SEQUENCE [LARGE SCALE GENOMIC DNA]</scope>
    <source>
        <strain evidence="1 2">C-113</strain>
    </source>
</reference>
<name>D8K5F9_NITWC</name>
<dbReference type="STRING" id="105559.Nwat_1204"/>
<dbReference type="EMBL" id="CP002086">
    <property type="protein sequence ID" value="ADJ28136.1"/>
    <property type="molecule type" value="Genomic_DNA"/>
</dbReference>